<dbReference type="GO" id="GO:0005739">
    <property type="term" value="C:mitochondrion"/>
    <property type="evidence" value="ECO:0007669"/>
    <property type="project" value="GOC"/>
</dbReference>
<evidence type="ECO:0000313" key="6">
    <source>
        <dbReference type="Proteomes" id="UP001152798"/>
    </source>
</evidence>
<organism evidence="5 6">
    <name type="scientific">Nezara viridula</name>
    <name type="common">Southern green stink bug</name>
    <name type="synonym">Cimex viridulus</name>
    <dbReference type="NCBI Taxonomy" id="85310"/>
    <lineage>
        <taxon>Eukaryota</taxon>
        <taxon>Metazoa</taxon>
        <taxon>Ecdysozoa</taxon>
        <taxon>Arthropoda</taxon>
        <taxon>Hexapoda</taxon>
        <taxon>Insecta</taxon>
        <taxon>Pterygota</taxon>
        <taxon>Neoptera</taxon>
        <taxon>Paraneoptera</taxon>
        <taxon>Hemiptera</taxon>
        <taxon>Heteroptera</taxon>
        <taxon>Panheteroptera</taxon>
        <taxon>Pentatomomorpha</taxon>
        <taxon>Pentatomoidea</taxon>
        <taxon>Pentatomidae</taxon>
        <taxon>Pentatominae</taxon>
        <taxon>Nezara</taxon>
    </lineage>
</organism>
<dbReference type="PANTHER" id="PTHR13847:SF287">
    <property type="entry name" value="FAD-DEPENDENT OXIDOREDUCTASE DOMAIN-CONTAINING PROTEIN 1"/>
    <property type="match status" value="1"/>
</dbReference>
<dbReference type="InterPro" id="IPR006076">
    <property type="entry name" value="FAD-dep_OxRdtase"/>
</dbReference>
<comment type="function">
    <text evidence="3">Required for the assembly of the mitochondrial membrane respiratory chain NADH dehydrogenase (Complex I). Involved in mid-late stages of complex I assembly.</text>
</comment>
<evidence type="ECO:0000259" key="4">
    <source>
        <dbReference type="Pfam" id="PF01266"/>
    </source>
</evidence>
<dbReference type="GO" id="GO:0016491">
    <property type="term" value="F:oxidoreductase activity"/>
    <property type="evidence" value="ECO:0007669"/>
    <property type="project" value="UniProtKB-KW"/>
</dbReference>
<dbReference type="AlphaFoldDB" id="A0A9P0GZG9"/>
<proteinExistence type="predicted"/>
<keyword evidence="6" id="KW-1185">Reference proteome</keyword>
<evidence type="ECO:0000313" key="5">
    <source>
        <dbReference type="EMBL" id="CAH1389191.1"/>
    </source>
</evidence>
<dbReference type="FunFam" id="3.30.9.10:FF:000026">
    <property type="entry name" value="FAD-dependent oxidoreductase domain-containing protein 1"/>
    <property type="match status" value="1"/>
</dbReference>
<dbReference type="Pfam" id="PF01266">
    <property type="entry name" value="DAO"/>
    <property type="match status" value="1"/>
</dbReference>
<evidence type="ECO:0000256" key="2">
    <source>
        <dbReference type="ARBA" id="ARBA00039785"/>
    </source>
</evidence>
<dbReference type="PANTHER" id="PTHR13847">
    <property type="entry name" value="SARCOSINE DEHYDROGENASE-RELATED"/>
    <property type="match status" value="1"/>
</dbReference>
<keyword evidence="1" id="KW-0560">Oxidoreductase</keyword>
<sequence length="474" mass="52611">MFKILRLCMQLNPASLGRFQNTGNFRSFGSITSFLSKNERPGDLPKHCDVLIIGGGCMGSSIAYWLKQRALEGLRVVVVEKDPTVMLSNDIVEKVKYQQCTTVLSVGGLRQQFSLKENIELSLNSADFLRNIKHHLKVEGQDPPDIQFQPSGYVFLATEKSANILENNVKLQRSLGAKVELLSPEELKQKFPWLNVENIALGSHGLENEGWFDPYSLLFAFKNKAVNLGVNYLSGEVTNFLFPKNDLNNEKNSCTQINGASIKLKDGSEHTINFAVVVIAAGGCSGDVAKLAGIGLGTDELAVPLPVEPRKRYVFNIHCPEGPGIRSPMIIDPSGAYFRREGLSGHYLCGISPPDEEEPLIDNLDVDYSFFEEKLWPIIANRCPSFENAKVKSAWAGFYDFNRFDENAIIGLHPAFINVYFATGFSGHGIQQSPAIGRAIMELIIDGGYMTIDLERLGFQRLITNEHLFESNIV</sequence>
<dbReference type="EMBL" id="OV725077">
    <property type="protein sequence ID" value="CAH1389191.1"/>
    <property type="molecule type" value="Genomic_DNA"/>
</dbReference>
<dbReference type="Gene3D" id="3.30.9.10">
    <property type="entry name" value="D-Amino Acid Oxidase, subunit A, domain 2"/>
    <property type="match status" value="1"/>
</dbReference>
<evidence type="ECO:0000256" key="1">
    <source>
        <dbReference type="ARBA" id="ARBA00023002"/>
    </source>
</evidence>
<dbReference type="InterPro" id="IPR036188">
    <property type="entry name" value="FAD/NAD-bd_sf"/>
</dbReference>
<accession>A0A9P0GZG9</accession>
<dbReference type="GO" id="GO:0032981">
    <property type="term" value="P:mitochondrial respiratory chain complex I assembly"/>
    <property type="evidence" value="ECO:0007669"/>
    <property type="project" value="TreeGrafter"/>
</dbReference>
<dbReference type="Gene3D" id="3.50.50.60">
    <property type="entry name" value="FAD/NAD(P)-binding domain"/>
    <property type="match status" value="1"/>
</dbReference>
<name>A0A9P0GZG9_NEZVI</name>
<protein>
    <recommendedName>
        <fullName evidence="2">FAD-dependent oxidoreductase domain-containing protein 1</fullName>
    </recommendedName>
</protein>
<dbReference type="SUPFAM" id="SSF51905">
    <property type="entry name" value="FAD/NAD(P)-binding domain"/>
    <property type="match status" value="1"/>
</dbReference>
<reference evidence="5" key="1">
    <citation type="submission" date="2022-01" db="EMBL/GenBank/DDBJ databases">
        <authorList>
            <person name="King R."/>
        </authorList>
    </citation>
    <scope>NUCLEOTIDE SEQUENCE</scope>
</reference>
<feature type="domain" description="FAD dependent oxidoreductase" evidence="4">
    <location>
        <begin position="49"/>
        <end position="443"/>
    </location>
</feature>
<dbReference type="OrthoDB" id="424974at2759"/>
<gene>
    <name evidence="5" type="ORF">NEZAVI_LOCUS636</name>
</gene>
<evidence type="ECO:0000256" key="3">
    <source>
        <dbReference type="ARBA" id="ARBA00046185"/>
    </source>
</evidence>
<dbReference type="Proteomes" id="UP001152798">
    <property type="component" value="Chromosome 1"/>
</dbReference>